<organism evidence="2 3">
    <name type="scientific">Pyramidobacter porci</name>
    <dbReference type="NCBI Taxonomy" id="2605789"/>
    <lineage>
        <taxon>Bacteria</taxon>
        <taxon>Thermotogati</taxon>
        <taxon>Synergistota</taxon>
        <taxon>Synergistia</taxon>
        <taxon>Synergistales</taxon>
        <taxon>Dethiosulfovibrionaceae</taxon>
        <taxon>Pyramidobacter</taxon>
    </lineage>
</organism>
<name>A0A6L5YBD1_9BACT</name>
<proteinExistence type="predicted"/>
<dbReference type="InterPro" id="IPR041715">
    <property type="entry name" value="HisRS-like_core"/>
</dbReference>
<dbReference type="PANTHER" id="PTHR43707">
    <property type="entry name" value="HISTIDYL-TRNA SYNTHETASE"/>
    <property type="match status" value="1"/>
</dbReference>
<dbReference type="GO" id="GO:0005737">
    <property type="term" value="C:cytoplasm"/>
    <property type="evidence" value="ECO:0007669"/>
    <property type="project" value="InterPro"/>
</dbReference>
<dbReference type="AlphaFoldDB" id="A0A6L5YBD1"/>
<dbReference type="GO" id="GO:0006427">
    <property type="term" value="P:histidyl-tRNA aminoacylation"/>
    <property type="evidence" value="ECO:0007669"/>
    <property type="project" value="TreeGrafter"/>
</dbReference>
<dbReference type="EMBL" id="VUNH01000005">
    <property type="protein sequence ID" value="MST55540.1"/>
    <property type="molecule type" value="Genomic_DNA"/>
</dbReference>
<accession>A0A6L5YBD1</accession>
<feature type="domain" description="Class II Histidinyl-tRNA synthetase (HisRS)-like catalytic core" evidence="1">
    <location>
        <begin position="81"/>
        <end position="374"/>
    </location>
</feature>
<dbReference type="GO" id="GO:0043565">
    <property type="term" value="F:sequence-specific DNA binding"/>
    <property type="evidence" value="ECO:0007669"/>
    <property type="project" value="InterPro"/>
</dbReference>
<gene>
    <name evidence="2" type="ORF">FYJ74_05765</name>
</gene>
<dbReference type="GO" id="GO:0004821">
    <property type="term" value="F:histidine-tRNA ligase activity"/>
    <property type="evidence" value="ECO:0007669"/>
    <property type="project" value="TreeGrafter"/>
</dbReference>
<dbReference type="PANTHER" id="PTHR43707:SF1">
    <property type="entry name" value="HISTIDINE--TRNA LIGASE, MITOCHONDRIAL-RELATED"/>
    <property type="match status" value="1"/>
</dbReference>
<dbReference type="Gene3D" id="1.10.1270.10">
    <property type="entry name" value="TrpR-like"/>
    <property type="match status" value="1"/>
</dbReference>
<dbReference type="SUPFAM" id="SSF55681">
    <property type="entry name" value="Class II aaRS and biotin synthetases"/>
    <property type="match status" value="1"/>
</dbReference>
<dbReference type="InterPro" id="IPR045864">
    <property type="entry name" value="aa-tRNA-synth_II/BPL/LPL"/>
</dbReference>
<comment type="caution">
    <text evidence="2">The sequence shown here is derived from an EMBL/GenBank/DDBJ whole genome shotgun (WGS) entry which is preliminary data.</text>
</comment>
<dbReference type="Gene3D" id="3.30.930.10">
    <property type="entry name" value="Bira Bifunctional Protein, Domain 2"/>
    <property type="match status" value="1"/>
</dbReference>
<keyword evidence="3" id="KW-1185">Reference proteome</keyword>
<evidence type="ECO:0000313" key="3">
    <source>
        <dbReference type="Proteomes" id="UP000473699"/>
    </source>
</evidence>
<dbReference type="InterPro" id="IPR010921">
    <property type="entry name" value="Trp_repressor/repl_initiator"/>
</dbReference>
<dbReference type="InterPro" id="IPR038116">
    <property type="entry name" value="TrpR-like_sf"/>
</dbReference>
<evidence type="ECO:0000259" key="1">
    <source>
        <dbReference type="Pfam" id="PF13393"/>
    </source>
</evidence>
<reference evidence="2 3" key="1">
    <citation type="submission" date="2019-08" db="EMBL/GenBank/DDBJ databases">
        <title>In-depth cultivation of the pig gut microbiome towards novel bacterial diversity and tailored functional studies.</title>
        <authorList>
            <person name="Wylensek D."/>
            <person name="Hitch T.C.A."/>
            <person name="Clavel T."/>
        </authorList>
    </citation>
    <scope>NUCLEOTIDE SEQUENCE [LARGE SCALE GENOMIC DNA]</scope>
    <source>
        <strain evidence="2 3">SM-530-WT-4B</strain>
    </source>
</reference>
<dbReference type="Proteomes" id="UP000473699">
    <property type="component" value="Unassembled WGS sequence"/>
</dbReference>
<dbReference type="InterPro" id="IPR004516">
    <property type="entry name" value="HisRS/HisZ"/>
</dbReference>
<sequence length="446" mass="50202">MPFVNFLGKAERFPMTHPGSELIDRLYRATLGLKTPAECAAFFEDLCTITEIQNMAQRLRGSGGKSGERMNIDSNSLKYDERAIFALRSLYSRYGYSCYKMSKFEEYDLYVRNKDFLVSDSVITFTDTNGRLMALKPDVTLSIIRHIKDEPGVVQKLFYNENVYRISQKTRTFKEIMQVGLECVGAIDAYCIGEVLTLAAESLRCISPRCVLDVAHLGIIAAIIDDFSFSESVRRAVLKCINEKNVHELSLICAQSGVEENKSAALRQLVSLCDRPAAAMPKLRALLSRSGSARLAEQMDKLERIVVQFKGTDLEDMLRVDFSVANDLNYYNGIVFRGFVEGVPTGVLSGGQYDRLMRKMKHQSGAIGFAIYLDLLERLDHAERTYDVDTVLLYDRRDDPRALRAAAAKLMAGGHSVMAQKEVPEGIKFRQLMRLDGNEAKFIEHA</sequence>
<evidence type="ECO:0000313" key="2">
    <source>
        <dbReference type="EMBL" id="MST55540.1"/>
    </source>
</evidence>
<dbReference type="SUPFAM" id="SSF48295">
    <property type="entry name" value="TrpR-like"/>
    <property type="match status" value="1"/>
</dbReference>
<protein>
    <recommendedName>
        <fullName evidence="1">Class II Histidinyl-tRNA synthetase (HisRS)-like catalytic core domain-containing protein</fullName>
    </recommendedName>
</protein>
<dbReference type="Pfam" id="PF13393">
    <property type="entry name" value="tRNA-synt_His"/>
    <property type="match status" value="1"/>
</dbReference>